<gene>
    <name evidence="1" type="ORF">EAH84_15385</name>
</gene>
<reference evidence="1 2" key="1">
    <citation type="journal article" date="2019" name="Environ. Microbiol.">
        <title>Species interactions and distinct microbial communities in high Arctic permafrost affected cryosols are associated with the CH4 and CO2 gas fluxes.</title>
        <authorList>
            <person name="Altshuler I."/>
            <person name="Hamel J."/>
            <person name="Turney S."/>
            <person name="Magnuson E."/>
            <person name="Levesque R."/>
            <person name="Greer C."/>
            <person name="Whyte L.G."/>
        </authorList>
    </citation>
    <scope>NUCLEOTIDE SEQUENCE [LARGE SCALE GENOMIC DNA]</scope>
    <source>
        <strain evidence="1 2">S5.1</strain>
    </source>
</reference>
<dbReference type="EMBL" id="RCZK01000031">
    <property type="protein sequence ID" value="TPG04541.1"/>
    <property type="molecule type" value="Genomic_DNA"/>
</dbReference>
<dbReference type="AlphaFoldDB" id="A0A502BXY0"/>
<protein>
    <submittedName>
        <fullName evidence="1">Uncharacterized protein</fullName>
    </submittedName>
</protein>
<name>A0A502BXY0_9SPHN</name>
<evidence type="ECO:0000313" key="1">
    <source>
        <dbReference type="EMBL" id="TPG04541.1"/>
    </source>
</evidence>
<evidence type="ECO:0000313" key="2">
    <source>
        <dbReference type="Proteomes" id="UP000318413"/>
    </source>
</evidence>
<organism evidence="1 2">
    <name type="scientific">Sphingomonas oligophenolica</name>
    <dbReference type="NCBI Taxonomy" id="301154"/>
    <lineage>
        <taxon>Bacteria</taxon>
        <taxon>Pseudomonadati</taxon>
        <taxon>Pseudomonadota</taxon>
        <taxon>Alphaproteobacteria</taxon>
        <taxon>Sphingomonadales</taxon>
        <taxon>Sphingomonadaceae</taxon>
        <taxon>Sphingomonas</taxon>
    </lineage>
</organism>
<comment type="caution">
    <text evidence="1">The sequence shown here is derived from an EMBL/GenBank/DDBJ whole genome shotgun (WGS) entry which is preliminary data.</text>
</comment>
<keyword evidence="2" id="KW-1185">Reference proteome</keyword>
<proteinExistence type="predicted"/>
<sequence length="107" mass="11269">MVARWRRRNGLRAPPGKRAQFTRRIGGFADTATSAADWYAVNLDALVSYLAKSAEPLPAAAALVHRALEPGGSIVGKRCGTTNNIGRAAWALGNDGSAQAVCLQHLA</sequence>
<dbReference type="Proteomes" id="UP000318413">
    <property type="component" value="Unassembled WGS sequence"/>
</dbReference>
<accession>A0A502BXY0</accession>